<dbReference type="Proteomes" id="UP001500238">
    <property type="component" value="Unassembled WGS sequence"/>
</dbReference>
<evidence type="ECO:0000313" key="1">
    <source>
        <dbReference type="EMBL" id="GAA0661560.1"/>
    </source>
</evidence>
<evidence type="ECO:0000313" key="2">
    <source>
        <dbReference type="Proteomes" id="UP001500238"/>
    </source>
</evidence>
<name>A0ABN1HPE5_9SPHN</name>
<accession>A0ABN1HPE5</accession>
<gene>
    <name evidence="1" type="ORF">GCM10009102_07950</name>
</gene>
<proteinExistence type="predicted"/>
<keyword evidence="2" id="KW-1185">Reference proteome</keyword>
<organism evidence="1 2">
    <name type="scientific">Sphingomonas insulae</name>
    <dbReference type="NCBI Taxonomy" id="424800"/>
    <lineage>
        <taxon>Bacteria</taxon>
        <taxon>Pseudomonadati</taxon>
        <taxon>Pseudomonadota</taxon>
        <taxon>Alphaproteobacteria</taxon>
        <taxon>Sphingomonadales</taxon>
        <taxon>Sphingomonadaceae</taxon>
        <taxon>Sphingomonas</taxon>
    </lineage>
</organism>
<evidence type="ECO:0008006" key="3">
    <source>
        <dbReference type="Google" id="ProtNLM"/>
    </source>
</evidence>
<reference evidence="1 2" key="1">
    <citation type="journal article" date="2019" name="Int. J. Syst. Evol. Microbiol.">
        <title>The Global Catalogue of Microorganisms (GCM) 10K type strain sequencing project: providing services to taxonomists for standard genome sequencing and annotation.</title>
        <authorList>
            <consortium name="The Broad Institute Genomics Platform"/>
            <consortium name="The Broad Institute Genome Sequencing Center for Infectious Disease"/>
            <person name="Wu L."/>
            <person name="Ma J."/>
        </authorList>
    </citation>
    <scope>NUCLEOTIDE SEQUENCE [LARGE SCALE GENOMIC DNA]</scope>
    <source>
        <strain evidence="1 2">JCM 14603</strain>
    </source>
</reference>
<dbReference type="EMBL" id="BAAAES010000005">
    <property type="protein sequence ID" value="GAA0661560.1"/>
    <property type="molecule type" value="Genomic_DNA"/>
</dbReference>
<sequence length="69" mass="7550">MAELRTIIAASELPDTIRKVGKVGLSADAYEIKFDVEMLVAVYDRRGQSIAMFLLPDAPGITRTIPTNV</sequence>
<comment type="caution">
    <text evidence="1">The sequence shown here is derived from an EMBL/GenBank/DDBJ whole genome shotgun (WGS) entry which is preliminary data.</text>
</comment>
<protein>
    <recommendedName>
        <fullName evidence="3">PepSY domain-containing protein</fullName>
    </recommendedName>
</protein>